<protein>
    <submittedName>
        <fullName evidence="2">DUF2512 family protein</fullName>
    </submittedName>
</protein>
<keyword evidence="1" id="KW-0812">Transmembrane</keyword>
<gene>
    <name evidence="2" type="ORF">GCM10008905_19680</name>
</gene>
<sequence>MKHVSALIIKFLIVAVVLEVVLGMMTNLSFISILYIAAVVTALAYILGDIILLDISNNLVTTISDMGLALVTIFMFNYWWKFRSIPFTAAFLSAILIGIGEWFFHEFVHRNVLPEDV</sequence>
<name>A0ABP3U7S8_9CLOT</name>
<keyword evidence="1" id="KW-1133">Transmembrane helix</keyword>
<keyword evidence="3" id="KW-1185">Reference proteome</keyword>
<accession>A0ABP3U7S8</accession>
<dbReference type="Proteomes" id="UP001500339">
    <property type="component" value="Unassembled WGS sequence"/>
</dbReference>
<organism evidence="2 3">
    <name type="scientific">Clostridium malenominatum</name>
    <dbReference type="NCBI Taxonomy" id="1539"/>
    <lineage>
        <taxon>Bacteria</taxon>
        <taxon>Bacillati</taxon>
        <taxon>Bacillota</taxon>
        <taxon>Clostridia</taxon>
        <taxon>Eubacteriales</taxon>
        <taxon>Clostridiaceae</taxon>
        <taxon>Clostridium</taxon>
    </lineage>
</organism>
<feature type="transmembrane region" description="Helical" evidence="1">
    <location>
        <begin position="85"/>
        <end position="104"/>
    </location>
</feature>
<evidence type="ECO:0000313" key="3">
    <source>
        <dbReference type="Proteomes" id="UP001500339"/>
    </source>
</evidence>
<evidence type="ECO:0000313" key="2">
    <source>
        <dbReference type="EMBL" id="GAA0725004.1"/>
    </source>
</evidence>
<dbReference type="RefSeq" id="WP_343769237.1">
    <property type="nucleotide sequence ID" value="NZ_BAAACF010000001.1"/>
</dbReference>
<reference evidence="3" key="1">
    <citation type="journal article" date="2019" name="Int. J. Syst. Evol. Microbiol.">
        <title>The Global Catalogue of Microorganisms (GCM) 10K type strain sequencing project: providing services to taxonomists for standard genome sequencing and annotation.</title>
        <authorList>
            <consortium name="The Broad Institute Genomics Platform"/>
            <consortium name="The Broad Institute Genome Sequencing Center for Infectious Disease"/>
            <person name="Wu L."/>
            <person name="Ma J."/>
        </authorList>
    </citation>
    <scope>NUCLEOTIDE SEQUENCE [LARGE SCALE GENOMIC DNA]</scope>
    <source>
        <strain evidence="3">JCM 1405</strain>
    </source>
</reference>
<evidence type="ECO:0000256" key="1">
    <source>
        <dbReference type="SAM" id="Phobius"/>
    </source>
</evidence>
<feature type="transmembrane region" description="Helical" evidence="1">
    <location>
        <begin position="31"/>
        <end position="52"/>
    </location>
</feature>
<feature type="transmembrane region" description="Helical" evidence="1">
    <location>
        <begin position="59"/>
        <end position="79"/>
    </location>
</feature>
<dbReference type="Pfam" id="PF10710">
    <property type="entry name" value="DUF2512"/>
    <property type="match status" value="1"/>
</dbReference>
<dbReference type="EMBL" id="BAAACF010000001">
    <property type="protein sequence ID" value="GAA0725004.1"/>
    <property type="molecule type" value="Genomic_DNA"/>
</dbReference>
<feature type="transmembrane region" description="Helical" evidence="1">
    <location>
        <begin position="7"/>
        <end position="25"/>
    </location>
</feature>
<comment type="caution">
    <text evidence="2">The sequence shown here is derived from an EMBL/GenBank/DDBJ whole genome shotgun (WGS) entry which is preliminary data.</text>
</comment>
<dbReference type="InterPro" id="IPR019649">
    <property type="entry name" value="DUF2512"/>
</dbReference>
<proteinExistence type="predicted"/>
<keyword evidence="1" id="KW-0472">Membrane</keyword>